<keyword evidence="1" id="KW-0812">Transmembrane</keyword>
<proteinExistence type="predicted"/>
<evidence type="ECO:0000313" key="3">
    <source>
        <dbReference type="Proteomes" id="UP000054097"/>
    </source>
</evidence>
<feature type="transmembrane region" description="Helical" evidence="1">
    <location>
        <begin position="332"/>
        <end position="353"/>
    </location>
</feature>
<dbReference type="HOGENOM" id="CLU_031068_0_0_1"/>
<accession>A0A0C3AN01</accession>
<evidence type="ECO:0000313" key="2">
    <source>
        <dbReference type="EMBL" id="KIM25960.1"/>
    </source>
</evidence>
<dbReference type="AlphaFoldDB" id="A0A0C3AN01"/>
<sequence length="412" mass="45134">MPSDPVSRDIQIPMLNLTNGPITSIEQGPLGFYTNVSSSLKQAINSIMTTSPEASWTPPDGCGAACSFEFEYDAPALDCRPTTLDEYRLSPGILMIQDHKWVYEANSTLSPNLPIYPTVITIPLPAFRWDTEGPYDLSINYAVLKPGSNLVSQVGGGAYCTFRNATYRASFTYVNNTQSISTSILSYGNVLGRQHDCRPFVTAPTPPTCWIRAVNTRAICDAFASALQGHIGYGDTATVGGNVQSSFTTGGVSNVAFVQTIFDITVSYENVAALFKLSVPDLSKALVDSFSNITLSLIPYRRETTSSSSMRSIITVKATVWDGTNVWHYTTWTLWIIYLPALLLALPIIIGGIKSILSENGMAVEDAFSTMLLATRNPRLDEACVHAERFEDLQRVRLLRRKGCSFVVVEDE</sequence>
<keyword evidence="3" id="KW-1185">Reference proteome</keyword>
<evidence type="ECO:0000256" key="1">
    <source>
        <dbReference type="SAM" id="Phobius"/>
    </source>
</evidence>
<dbReference type="Proteomes" id="UP000054097">
    <property type="component" value="Unassembled WGS sequence"/>
</dbReference>
<reference evidence="2 3" key="1">
    <citation type="submission" date="2014-04" db="EMBL/GenBank/DDBJ databases">
        <authorList>
            <consortium name="DOE Joint Genome Institute"/>
            <person name="Kuo A."/>
            <person name="Zuccaro A."/>
            <person name="Kohler A."/>
            <person name="Nagy L.G."/>
            <person name="Floudas D."/>
            <person name="Copeland A."/>
            <person name="Barry K.W."/>
            <person name="Cichocki N."/>
            <person name="Veneault-Fourrey C."/>
            <person name="LaButti K."/>
            <person name="Lindquist E.A."/>
            <person name="Lipzen A."/>
            <person name="Lundell T."/>
            <person name="Morin E."/>
            <person name="Murat C."/>
            <person name="Sun H."/>
            <person name="Tunlid A."/>
            <person name="Henrissat B."/>
            <person name="Grigoriev I.V."/>
            <person name="Hibbett D.S."/>
            <person name="Martin F."/>
            <person name="Nordberg H.P."/>
            <person name="Cantor M.N."/>
            <person name="Hua S.X."/>
        </authorList>
    </citation>
    <scope>NUCLEOTIDE SEQUENCE [LARGE SCALE GENOMIC DNA]</scope>
    <source>
        <strain evidence="2 3">MAFF 305830</strain>
    </source>
</reference>
<name>A0A0C3AN01_SERVB</name>
<dbReference type="STRING" id="933852.A0A0C3AN01"/>
<reference evidence="3" key="2">
    <citation type="submission" date="2015-01" db="EMBL/GenBank/DDBJ databases">
        <title>Evolutionary Origins and Diversification of the Mycorrhizal Mutualists.</title>
        <authorList>
            <consortium name="DOE Joint Genome Institute"/>
            <consortium name="Mycorrhizal Genomics Consortium"/>
            <person name="Kohler A."/>
            <person name="Kuo A."/>
            <person name="Nagy L.G."/>
            <person name="Floudas D."/>
            <person name="Copeland A."/>
            <person name="Barry K.W."/>
            <person name="Cichocki N."/>
            <person name="Veneault-Fourrey C."/>
            <person name="LaButti K."/>
            <person name="Lindquist E.A."/>
            <person name="Lipzen A."/>
            <person name="Lundell T."/>
            <person name="Morin E."/>
            <person name="Murat C."/>
            <person name="Riley R."/>
            <person name="Ohm R."/>
            <person name="Sun H."/>
            <person name="Tunlid A."/>
            <person name="Henrissat B."/>
            <person name="Grigoriev I.V."/>
            <person name="Hibbett D.S."/>
            <person name="Martin F."/>
        </authorList>
    </citation>
    <scope>NUCLEOTIDE SEQUENCE [LARGE SCALE GENOMIC DNA]</scope>
    <source>
        <strain evidence="3">MAFF 305830</strain>
    </source>
</reference>
<keyword evidence="1" id="KW-0472">Membrane</keyword>
<gene>
    <name evidence="2" type="ORF">M408DRAFT_10192</name>
</gene>
<dbReference type="OrthoDB" id="3158487at2759"/>
<dbReference type="EMBL" id="KN824310">
    <property type="protein sequence ID" value="KIM25960.1"/>
    <property type="molecule type" value="Genomic_DNA"/>
</dbReference>
<protein>
    <submittedName>
        <fullName evidence="2">Uncharacterized protein</fullName>
    </submittedName>
</protein>
<keyword evidence="1" id="KW-1133">Transmembrane helix</keyword>
<organism evidence="2 3">
    <name type="scientific">Serendipita vermifera MAFF 305830</name>
    <dbReference type="NCBI Taxonomy" id="933852"/>
    <lineage>
        <taxon>Eukaryota</taxon>
        <taxon>Fungi</taxon>
        <taxon>Dikarya</taxon>
        <taxon>Basidiomycota</taxon>
        <taxon>Agaricomycotina</taxon>
        <taxon>Agaricomycetes</taxon>
        <taxon>Sebacinales</taxon>
        <taxon>Serendipitaceae</taxon>
        <taxon>Serendipita</taxon>
    </lineage>
</organism>